<accession>A0A966DXK8</accession>
<comment type="caution">
    <text evidence="2">The sequence shown here is derived from an EMBL/GenBank/DDBJ whole genome shotgun (WGS) entry which is preliminary data.</text>
</comment>
<reference evidence="2" key="2">
    <citation type="submission" date="2020-10" db="EMBL/GenBank/DDBJ databases">
        <title>Mucilaginibacter sp. nov., isolated from soil.</title>
        <authorList>
            <person name="Jeon C.O."/>
        </authorList>
    </citation>
    <scope>NUCLEOTIDE SEQUENCE</scope>
    <source>
        <strain evidence="2">R11</strain>
    </source>
</reference>
<name>A0A966DXK8_9SPHI</name>
<evidence type="ECO:0000313" key="3">
    <source>
        <dbReference type="Proteomes" id="UP000638732"/>
    </source>
</evidence>
<reference evidence="2" key="1">
    <citation type="submission" date="2020-01" db="EMBL/GenBank/DDBJ databases">
        <authorList>
            <person name="Seo Y.L."/>
        </authorList>
    </citation>
    <scope>NUCLEOTIDE SEQUENCE</scope>
    <source>
        <strain evidence="2">R11</strain>
    </source>
</reference>
<feature type="chain" id="PRO_5036832829" evidence="1">
    <location>
        <begin position="24"/>
        <end position="235"/>
    </location>
</feature>
<keyword evidence="3" id="KW-1185">Reference proteome</keyword>
<sequence>MHKSKKYLPVLFCLCIYAMPARGQALLALLFGGKIQNDNISLGIHLALEASDLTNTPSSNLRPGLAFGAYTNVRLKGRWTLSNYFIFKSSRGANAIPFAYQLQPNVPGALDADIARKLTYFEISPLMRYNLTPELSLAAGPQIAIRTIAKDIYTQTLPDGGDEKLVYKTNDYYGRFDIDAAADIQYAFYKGNGVRLNFRFSQGFVNVYKSEVPFSAKNQYFQLGVGIPIPVGKKK</sequence>
<gene>
    <name evidence="2" type="ORF">GSY63_23595</name>
</gene>
<keyword evidence="1" id="KW-0732">Signal</keyword>
<protein>
    <submittedName>
        <fullName evidence="2">Outer membrane beta-barrel protein</fullName>
    </submittedName>
</protein>
<evidence type="ECO:0000313" key="2">
    <source>
        <dbReference type="EMBL" id="NCD72369.1"/>
    </source>
</evidence>
<dbReference type="AlphaFoldDB" id="A0A966DXK8"/>
<organism evidence="2 3">
    <name type="scientific">Mucilaginibacter agri</name>
    <dbReference type="NCBI Taxonomy" id="2695265"/>
    <lineage>
        <taxon>Bacteria</taxon>
        <taxon>Pseudomonadati</taxon>
        <taxon>Bacteroidota</taxon>
        <taxon>Sphingobacteriia</taxon>
        <taxon>Sphingobacteriales</taxon>
        <taxon>Sphingobacteriaceae</taxon>
        <taxon>Mucilaginibacter</taxon>
    </lineage>
</organism>
<feature type="signal peptide" evidence="1">
    <location>
        <begin position="1"/>
        <end position="23"/>
    </location>
</feature>
<evidence type="ECO:0000256" key="1">
    <source>
        <dbReference type="SAM" id="SignalP"/>
    </source>
</evidence>
<dbReference type="RefSeq" id="WP_166588316.1">
    <property type="nucleotide sequence ID" value="NZ_WWEO01000045.1"/>
</dbReference>
<dbReference type="EMBL" id="WWEO01000045">
    <property type="protein sequence ID" value="NCD72369.1"/>
    <property type="molecule type" value="Genomic_DNA"/>
</dbReference>
<proteinExistence type="predicted"/>
<dbReference type="Proteomes" id="UP000638732">
    <property type="component" value="Unassembled WGS sequence"/>
</dbReference>